<dbReference type="GO" id="GO:0003964">
    <property type="term" value="F:RNA-directed DNA polymerase activity"/>
    <property type="evidence" value="ECO:0007669"/>
    <property type="project" value="UniProtKB-KW"/>
</dbReference>
<dbReference type="CDD" id="cd09279">
    <property type="entry name" value="RNase_HI_like"/>
    <property type="match status" value="1"/>
</dbReference>
<sequence>MAKIYFDAASKGNPGLSTYGVVIVENNQRYQYADIIGEKENHEAEWEALLLALTKAEQLSVTNALIHTDSKLIEDAVNREFVKNKRYKPYLDTYVSLSNRFNLCFVKWVPREQNKEANMLAQTKLYEYTKKHH</sequence>
<dbReference type="STRING" id="1284.SHYC_07325"/>
<dbReference type="PANTHER" id="PTHR47723">
    <property type="entry name" value="OS05G0353850 PROTEIN"/>
    <property type="match status" value="1"/>
</dbReference>
<dbReference type="Gene3D" id="3.30.420.10">
    <property type="entry name" value="Ribonuclease H-like superfamily/Ribonuclease H"/>
    <property type="match status" value="1"/>
</dbReference>
<dbReference type="Proteomes" id="UP000285625">
    <property type="component" value="Unassembled WGS sequence"/>
</dbReference>
<keyword evidence="1" id="KW-0548">Nucleotidyltransferase</keyword>
<name>A0A2T4RGP1_STAHY</name>
<dbReference type="GO" id="GO:0003676">
    <property type="term" value="F:nucleic acid binding"/>
    <property type="evidence" value="ECO:0007669"/>
    <property type="project" value="InterPro"/>
</dbReference>
<reference evidence="1 2" key="1">
    <citation type="journal article" date="2016" name="Front. Microbiol.">
        <title>Comprehensive Phylogenetic Analysis of Bovine Non-aureus Staphylococci Species Based on Whole-Genome Sequencing.</title>
        <authorList>
            <person name="Naushad S."/>
            <person name="Barkema H.W."/>
            <person name="Luby C."/>
            <person name="Condas L.A."/>
            <person name="Nobrega D.B."/>
            <person name="Carson D.A."/>
            <person name="De Buck J."/>
        </authorList>
    </citation>
    <scope>NUCLEOTIDE SEQUENCE [LARGE SCALE GENOMIC DNA]</scope>
    <source>
        <strain evidence="1 2">SNUC 5959</strain>
    </source>
</reference>
<proteinExistence type="predicted"/>
<protein>
    <submittedName>
        <fullName evidence="1">Reverse transcriptase-like protein</fullName>
    </submittedName>
</protein>
<dbReference type="InterPro" id="IPR036397">
    <property type="entry name" value="RNaseH_sf"/>
</dbReference>
<keyword evidence="1" id="KW-0808">Transferase</keyword>
<gene>
    <name evidence="1" type="ORF">BUZ57_05995</name>
</gene>
<dbReference type="SUPFAM" id="SSF53098">
    <property type="entry name" value="Ribonuclease H-like"/>
    <property type="match status" value="1"/>
</dbReference>
<dbReference type="InterPro" id="IPR053151">
    <property type="entry name" value="RNase_H-like"/>
</dbReference>
<dbReference type="GO" id="GO:0004523">
    <property type="term" value="F:RNA-DNA hybrid ribonuclease activity"/>
    <property type="evidence" value="ECO:0007669"/>
    <property type="project" value="InterPro"/>
</dbReference>
<evidence type="ECO:0000313" key="1">
    <source>
        <dbReference type="EMBL" id="RIO46016.1"/>
    </source>
</evidence>
<dbReference type="PROSITE" id="PS50879">
    <property type="entry name" value="RNASE_H_1"/>
    <property type="match status" value="1"/>
</dbReference>
<dbReference type="InterPro" id="IPR002156">
    <property type="entry name" value="RNaseH_domain"/>
</dbReference>
<dbReference type="Pfam" id="PF13456">
    <property type="entry name" value="RVT_3"/>
    <property type="match status" value="1"/>
</dbReference>
<keyword evidence="1" id="KW-0695">RNA-directed DNA polymerase</keyword>
<dbReference type="AlphaFoldDB" id="A0A2T4RGP1"/>
<evidence type="ECO:0000313" key="2">
    <source>
        <dbReference type="Proteomes" id="UP000285625"/>
    </source>
</evidence>
<organism evidence="1 2">
    <name type="scientific">Staphylococcus hyicus</name>
    <dbReference type="NCBI Taxonomy" id="1284"/>
    <lineage>
        <taxon>Bacteria</taxon>
        <taxon>Bacillati</taxon>
        <taxon>Bacillota</taxon>
        <taxon>Bacilli</taxon>
        <taxon>Bacillales</taxon>
        <taxon>Staphylococcaceae</taxon>
        <taxon>Staphylococcus</taxon>
    </lineage>
</organism>
<dbReference type="EMBL" id="QXVO01000014">
    <property type="protein sequence ID" value="RIO46016.1"/>
    <property type="molecule type" value="Genomic_DNA"/>
</dbReference>
<comment type="caution">
    <text evidence="1">The sequence shown here is derived from an EMBL/GenBank/DDBJ whole genome shotgun (WGS) entry which is preliminary data.</text>
</comment>
<dbReference type="InterPro" id="IPR012337">
    <property type="entry name" value="RNaseH-like_sf"/>
</dbReference>
<dbReference type="PANTHER" id="PTHR47723:SF19">
    <property type="entry name" value="POLYNUCLEOTIDYL TRANSFERASE, RIBONUCLEASE H-LIKE SUPERFAMILY PROTEIN"/>
    <property type="match status" value="1"/>
</dbReference>
<dbReference type="RefSeq" id="WP_107632952.1">
    <property type="nucleotide sequence ID" value="NZ_CP170216.1"/>
</dbReference>
<accession>A0A2T4RGP1</accession>